<keyword evidence="3" id="KW-1133">Transmembrane helix</keyword>
<evidence type="ECO:0000256" key="1">
    <source>
        <dbReference type="ARBA" id="ARBA00004167"/>
    </source>
</evidence>
<reference evidence="6 7" key="1">
    <citation type="submission" date="2016-05" db="EMBL/GenBank/DDBJ databases">
        <title>Comparative genomics of biotechnologically important yeasts.</title>
        <authorList>
            <consortium name="DOE Joint Genome Institute"/>
            <person name="Riley R."/>
            <person name="Haridas S."/>
            <person name="Wolfe K.H."/>
            <person name="Lopes M.R."/>
            <person name="Hittinger C.T."/>
            <person name="Goker M."/>
            <person name="Salamov A."/>
            <person name="Wisecaver J."/>
            <person name="Long T.M."/>
            <person name="Aerts A.L."/>
            <person name="Barry K."/>
            <person name="Choi C."/>
            <person name="Clum A."/>
            <person name="Coughlan A.Y."/>
            <person name="Deshpande S."/>
            <person name="Douglass A.P."/>
            <person name="Hanson S.J."/>
            <person name="Klenk H.-P."/>
            <person name="LaButti K."/>
            <person name="Lapidus A."/>
            <person name="Lindquist E."/>
            <person name="Lipzen A."/>
            <person name="Meier-kolthoff J.P."/>
            <person name="Ohm R.A."/>
            <person name="Otillar R.P."/>
            <person name="Pangilinan J."/>
            <person name="Peng Y."/>
            <person name="Rokas A."/>
            <person name="Rosa C.A."/>
            <person name="Scheuner C."/>
            <person name="Sibirny A.A."/>
            <person name="Slot J.C."/>
            <person name="Stielow J.B."/>
            <person name="Sun H."/>
            <person name="Kurtzman C.P."/>
            <person name="Blackwell M."/>
            <person name="Grigoriev I.V."/>
            <person name="Jeffries T.W."/>
        </authorList>
    </citation>
    <scope>NUCLEOTIDE SEQUENCE [LARGE SCALE GENOMIC DNA]</scope>
    <source>
        <strain evidence="6 7">NRRL YB-4993</strain>
    </source>
</reference>
<evidence type="ECO:0000313" key="7">
    <source>
        <dbReference type="Proteomes" id="UP000092555"/>
    </source>
</evidence>
<accession>A0A1A0HAK4</accession>
<dbReference type="Proteomes" id="UP000092555">
    <property type="component" value="Unassembled WGS sequence"/>
</dbReference>
<evidence type="ECO:0000259" key="5">
    <source>
        <dbReference type="Pfam" id="PF04991"/>
    </source>
</evidence>
<name>A0A1A0HAK4_9ASCO</name>
<keyword evidence="7" id="KW-1185">Reference proteome</keyword>
<dbReference type="AlphaFoldDB" id="A0A1A0HAK4"/>
<feature type="domain" description="LicD/FKTN/FKRP nucleotidyltransferase" evidence="5">
    <location>
        <begin position="50"/>
        <end position="189"/>
    </location>
</feature>
<comment type="caution">
    <text evidence="6">The sequence shown here is derived from an EMBL/GenBank/DDBJ whole genome shotgun (WGS) entry which is preliminary data.</text>
</comment>
<dbReference type="PANTHER" id="PTHR15407:SF28">
    <property type="entry name" value="RIBITOL-5-PHOSPHATE TRANSFERASE FKTN"/>
    <property type="match status" value="1"/>
</dbReference>
<dbReference type="Pfam" id="PF04991">
    <property type="entry name" value="LicD"/>
    <property type="match status" value="1"/>
</dbReference>
<proteinExistence type="predicted"/>
<dbReference type="STRING" id="869754.A0A1A0HAK4"/>
<evidence type="ECO:0000256" key="2">
    <source>
        <dbReference type="ARBA" id="ARBA00022692"/>
    </source>
</evidence>
<sequence length="281" mass="33097">PGKYFHEAELAGTHIGFHYDWRFFRTTKLSDYERKVVLHRLAKAWLRFSRSAKLKTWLAHGTLLGWYWNGMSLPWDQDMDVQTTYESIEKMARLYNQSLVVDLCDDPDIASVHLYFLDVSPHYRTRVPQDGNNVIDARFIDTDTGIYVDITALAISPTYQQAGETQRQAASRLHALFQPDYRDLLHRHLYNCKDLHFHRLDELGPLRPTAFEGEAAYVPREFQAVLLREYPKGLTSRVYGDWVFRPFFGVWTPLYKCRNDLYGSECRDKNMILEEKVTRLY</sequence>
<organism evidence="6 7">
    <name type="scientific">Metschnikowia bicuspidata var. bicuspidata NRRL YB-4993</name>
    <dbReference type="NCBI Taxonomy" id="869754"/>
    <lineage>
        <taxon>Eukaryota</taxon>
        <taxon>Fungi</taxon>
        <taxon>Dikarya</taxon>
        <taxon>Ascomycota</taxon>
        <taxon>Saccharomycotina</taxon>
        <taxon>Pichiomycetes</taxon>
        <taxon>Metschnikowiaceae</taxon>
        <taxon>Metschnikowia</taxon>
    </lineage>
</organism>
<dbReference type="GO" id="GO:0016020">
    <property type="term" value="C:membrane"/>
    <property type="evidence" value="ECO:0007669"/>
    <property type="project" value="UniProtKB-SubCell"/>
</dbReference>
<dbReference type="InterPro" id="IPR007074">
    <property type="entry name" value="LicD/FKTN/FKRP_NTP_transf"/>
</dbReference>
<dbReference type="PANTHER" id="PTHR15407">
    <property type="entry name" value="FUKUTIN-RELATED"/>
    <property type="match status" value="1"/>
</dbReference>
<keyword evidence="4" id="KW-0472">Membrane</keyword>
<comment type="subcellular location">
    <subcellularLocation>
        <location evidence="1">Membrane</location>
        <topology evidence="1">Single-pass membrane protein</topology>
    </subcellularLocation>
</comment>
<evidence type="ECO:0000256" key="4">
    <source>
        <dbReference type="ARBA" id="ARBA00023136"/>
    </source>
</evidence>
<dbReference type="GeneID" id="30027665"/>
<protein>
    <recommendedName>
        <fullName evidence="5">LicD/FKTN/FKRP nucleotidyltransferase domain-containing protein</fullName>
    </recommendedName>
</protein>
<gene>
    <name evidence="6" type="ORF">METBIDRAFT_17064</name>
</gene>
<evidence type="ECO:0000313" key="6">
    <source>
        <dbReference type="EMBL" id="OBA20908.1"/>
    </source>
</evidence>
<dbReference type="EMBL" id="LXTC01000003">
    <property type="protein sequence ID" value="OBA20908.1"/>
    <property type="molecule type" value="Genomic_DNA"/>
</dbReference>
<feature type="non-terminal residue" evidence="6">
    <location>
        <position position="1"/>
    </location>
</feature>
<dbReference type="RefSeq" id="XP_018711418.1">
    <property type="nucleotide sequence ID" value="XM_018854689.1"/>
</dbReference>
<dbReference type="InterPro" id="IPR009644">
    <property type="entry name" value="FKTN/MNN4/W02B3.4-1"/>
</dbReference>
<feature type="non-terminal residue" evidence="6">
    <location>
        <position position="281"/>
    </location>
</feature>
<dbReference type="OrthoDB" id="444255at2759"/>
<dbReference type="GO" id="GO:0009100">
    <property type="term" value="P:glycoprotein metabolic process"/>
    <property type="evidence" value="ECO:0007669"/>
    <property type="project" value="UniProtKB-ARBA"/>
</dbReference>
<keyword evidence="2" id="KW-0812">Transmembrane</keyword>
<evidence type="ECO:0000256" key="3">
    <source>
        <dbReference type="ARBA" id="ARBA00022989"/>
    </source>
</evidence>